<feature type="domain" description="Core" evidence="2">
    <location>
        <begin position="1"/>
        <end position="103"/>
    </location>
</feature>
<dbReference type="Gene3D" id="2.60.300.12">
    <property type="entry name" value="HesB-like domain"/>
    <property type="match status" value="1"/>
</dbReference>
<accession>A0A839EVX0</accession>
<gene>
    <name evidence="3" type="ORF">FHW12_002129</name>
</gene>
<dbReference type="GO" id="GO:0016226">
    <property type="term" value="P:iron-sulfur cluster assembly"/>
    <property type="evidence" value="ECO:0007669"/>
    <property type="project" value="InterPro"/>
</dbReference>
<dbReference type="PROSITE" id="PS01152">
    <property type="entry name" value="HESB"/>
    <property type="match status" value="1"/>
</dbReference>
<evidence type="ECO:0000259" key="2">
    <source>
        <dbReference type="Pfam" id="PF01521"/>
    </source>
</evidence>
<dbReference type="NCBIfam" id="TIGR00049">
    <property type="entry name" value="iron-sulfur cluster assembly accessory protein"/>
    <property type="match status" value="1"/>
</dbReference>
<comment type="caution">
    <text evidence="3">The sequence shown here is derived from an EMBL/GenBank/DDBJ whole genome shotgun (WGS) entry which is preliminary data.</text>
</comment>
<dbReference type="InterPro" id="IPR000361">
    <property type="entry name" value="ATAP_core_dom"/>
</dbReference>
<dbReference type="InterPro" id="IPR035903">
    <property type="entry name" value="HesB-like_dom_sf"/>
</dbReference>
<sequence>MTIQLTTAARERMQDFLAKDPQACGVRFGIKRTGCSGFGYTVDLATAVAGDDTVFEQDGVRVIVDRKALPFVDGTEIDFQRQGLNATFVFRNPNATGECGCGESFTVETPA</sequence>
<comment type="similarity">
    <text evidence="1">Belongs to the HesB/IscA family.</text>
</comment>
<dbReference type="InterPro" id="IPR017870">
    <property type="entry name" value="FeS_cluster_insertion_CS"/>
</dbReference>
<dbReference type="GO" id="GO:0005829">
    <property type="term" value="C:cytosol"/>
    <property type="evidence" value="ECO:0007669"/>
    <property type="project" value="TreeGrafter"/>
</dbReference>
<keyword evidence="4" id="KW-1185">Reference proteome</keyword>
<organism evidence="3 4">
    <name type="scientific">Dokdonella fugitiva</name>
    <dbReference type="NCBI Taxonomy" id="328517"/>
    <lineage>
        <taxon>Bacteria</taxon>
        <taxon>Pseudomonadati</taxon>
        <taxon>Pseudomonadota</taxon>
        <taxon>Gammaproteobacteria</taxon>
        <taxon>Lysobacterales</taxon>
        <taxon>Rhodanobacteraceae</taxon>
        <taxon>Dokdonella</taxon>
    </lineage>
</organism>
<dbReference type="SUPFAM" id="SSF89360">
    <property type="entry name" value="HesB-like domain"/>
    <property type="match status" value="1"/>
</dbReference>
<dbReference type="PANTHER" id="PTHR10072">
    <property type="entry name" value="IRON-SULFUR CLUSTER ASSEMBLY PROTEIN"/>
    <property type="match status" value="1"/>
</dbReference>
<name>A0A839EVX0_9GAMM</name>
<dbReference type="AlphaFoldDB" id="A0A839EVX0"/>
<dbReference type="EMBL" id="JACGXL010000003">
    <property type="protein sequence ID" value="MBA8887905.1"/>
    <property type="molecule type" value="Genomic_DNA"/>
</dbReference>
<protein>
    <submittedName>
        <fullName evidence="3">Iron-sulfur cluster assembly protein</fullName>
    </submittedName>
</protein>
<reference evidence="3 4" key="1">
    <citation type="submission" date="2020-07" db="EMBL/GenBank/DDBJ databases">
        <title>Genomic Encyclopedia of Type Strains, Phase IV (KMG-V): Genome sequencing to study the core and pangenomes of soil and plant-associated prokaryotes.</title>
        <authorList>
            <person name="Whitman W."/>
        </authorList>
    </citation>
    <scope>NUCLEOTIDE SEQUENCE [LARGE SCALE GENOMIC DNA]</scope>
    <source>
        <strain evidence="3 4">RH2WT43</strain>
    </source>
</reference>
<dbReference type="GO" id="GO:0051537">
    <property type="term" value="F:2 iron, 2 sulfur cluster binding"/>
    <property type="evidence" value="ECO:0007669"/>
    <property type="project" value="TreeGrafter"/>
</dbReference>
<dbReference type="Pfam" id="PF01521">
    <property type="entry name" value="Fe-S_biosyn"/>
    <property type="match status" value="1"/>
</dbReference>
<evidence type="ECO:0000313" key="3">
    <source>
        <dbReference type="EMBL" id="MBA8887905.1"/>
    </source>
</evidence>
<proteinExistence type="inferred from homology"/>
<dbReference type="RefSeq" id="WP_182530987.1">
    <property type="nucleotide sequence ID" value="NZ_JACGXL010000003.1"/>
</dbReference>
<dbReference type="InterPro" id="IPR016092">
    <property type="entry name" value="ATAP"/>
</dbReference>
<dbReference type="PANTHER" id="PTHR10072:SF41">
    <property type="entry name" value="IRON-SULFUR CLUSTER ASSEMBLY 1 HOMOLOG, MITOCHONDRIAL"/>
    <property type="match status" value="1"/>
</dbReference>
<evidence type="ECO:0000256" key="1">
    <source>
        <dbReference type="ARBA" id="ARBA00006718"/>
    </source>
</evidence>
<dbReference type="InterPro" id="IPR050322">
    <property type="entry name" value="Fe-S_cluster_asmbl/transfer"/>
</dbReference>
<evidence type="ECO:0000313" key="4">
    <source>
        <dbReference type="Proteomes" id="UP000550401"/>
    </source>
</evidence>
<dbReference type="Proteomes" id="UP000550401">
    <property type="component" value="Unassembled WGS sequence"/>
</dbReference>